<sequence>MKKFAVGVLILTAVLLLLYPLWGLLSPQSYAPELMAHYSYGEGATMEQVQRSAALLWLSNGVLALGLIVLSLFLLRPGKLTWLKLAGYCLVLYPFVRAAVVVLSGLNLTSHIEDAEVALQISSEHLFYLVVGIALLGLASVQAKLQSPLSEAMDEPA</sequence>
<dbReference type="EMBL" id="FQXG01000001">
    <property type="protein sequence ID" value="SHG97105.1"/>
    <property type="molecule type" value="Genomic_DNA"/>
</dbReference>
<dbReference type="AlphaFoldDB" id="A0A1M5P5W0"/>
<keyword evidence="3" id="KW-1185">Reference proteome</keyword>
<evidence type="ECO:0000256" key="1">
    <source>
        <dbReference type="SAM" id="Phobius"/>
    </source>
</evidence>
<name>A0A1M5P5W0_9GAMM</name>
<accession>A0A1M5P5W0</accession>
<evidence type="ECO:0008006" key="4">
    <source>
        <dbReference type="Google" id="ProtNLM"/>
    </source>
</evidence>
<organism evidence="2 3">
    <name type="scientific">Ferrimonas marina</name>
    <dbReference type="NCBI Taxonomy" id="299255"/>
    <lineage>
        <taxon>Bacteria</taxon>
        <taxon>Pseudomonadati</taxon>
        <taxon>Pseudomonadota</taxon>
        <taxon>Gammaproteobacteria</taxon>
        <taxon>Alteromonadales</taxon>
        <taxon>Ferrimonadaceae</taxon>
        <taxon>Ferrimonas</taxon>
    </lineage>
</organism>
<dbReference type="Proteomes" id="UP000184268">
    <property type="component" value="Unassembled WGS sequence"/>
</dbReference>
<feature type="transmembrane region" description="Helical" evidence="1">
    <location>
        <begin position="126"/>
        <end position="143"/>
    </location>
</feature>
<feature type="transmembrane region" description="Helical" evidence="1">
    <location>
        <begin position="54"/>
        <end position="75"/>
    </location>
</feature>
<protein>
    <recommendedName>
        <fullName evidence="4">DUF2975 domain-containing protein</fullName>
    </recommendedName>
</protein>
<keyword evidence="1" id="KW-1133">Transmembrane helix</keyword>
<keyword evidence="1" id="KW-0472">Membrane</keyword>
<gene>
    <name evidence="2" type="ORF">SAMN02745129_1298</name>
</gene>
<dbReference type="RefSeq" id="WP_067658688.1">
    <property type="nucleotide sequence ID" value="NZ_FQXG01000001.1"/>
</dbReference>
<proteinExistence type="predicted"/>
<feature type="transmembrane region" description="Helical" evidence="1">
    <location>
        <begin position="87"/>
        <end position="106"/>
    </location>
</feature>
<evidence type="ECO:0000313" key="2">
    <source>
        <dbReference type="EMBL" id="SHG97105.1"/>
    </source>
</evidence>
<keyword evidence="1" id="KW-0812">Transmembrane</keyword>
<reference evidence="2 3" key="1">
    <citation type="submission" date="2016-11" db="EMBL/GenBank/DDBJ databases">
        <authorList>
            <person name="Jaros S."/>
            <person name="Januszkiewicz K."/>
            <person name="Wedrychowicz H."/>
        </authorList>
    </citation>
    <scope>NUCLEOTIDE SEQUENCE [LARGE SCALE GENOMIC DNA]</scope>
    <source>
        <strain evidence="2 3">DSM 16917</strain>
    </source>
</reference>
<dbReference type="STRING" id="299255.SAMN02745129_1298"/>
<evidence type="ECO:0000313" key="3">
    <source>
        <dbReference type="Proteomes" id="UP000184268"/>
    </source>
</evidence>